<evidence type="ECO:0008006" key="7">
    <source>
        <dbReference type="Google" id="ProtNLM"/>
    </source>
</evidence>
<comment type="similarity">
    <text evidence="1">Belongs to the PPR family. PCMP-H subfamily.</text>
</comment>
<dbReference type="FunFam" id="1.25.40.10:FF:000470">
    <property type="entry name" value="Pentatricopeptide repeat-containing protein At5g66520"/>
    <property type="match status" value="1"/>
</dbReference>
<accession>A0AAP0SBA9</accession>
<dbReference type="FunFam" id="1.25.40.10:FF:000690">
    <property type="entry name" value="Pentatricopeptide repeat-containing protein"/>
    <property type="match status" value="1"/>
</dbReference>
<dbReference type="InterPro" id="IPR002885">
    <property type="entry name" value="PPR_rpt"/>
</dbReference>
<dbReference type="InterPro" id="IPR046960">
    <property type="entry name" value="PPR_At4g14850-like_plant"/>
</dbReference>
<dbReference type="GO" id="GO:0009451">
    <property type="term" value="P:RNA modification"/>
    <property type="evidence" value="ECO:0007669"/>
    <property type="project" value="InterPro"/>
</dbReference>
<feature type="chain" id="PRO_5042870112" description="Chlororespiratory reduction 4" evidence="4">
    <location>
        <begin position="26"/>
        <end position="677"/>
    </location>
</feature>
<dbReference type="NCBIfam" id="TIGR00756">
    <property type="entry name" value="PPR"/>
    <property type="match status" value="4"/>
</dbReference>
<dbReference type="PROSITE" id="PS51375">
    <property type="entry name" value="PPR"/>
    <property type="match status" value="5"/>
</dbReference>
<feature type="repeat" description="PPR" evidence="3">
    <location>
        <begin position="102"/>
        <end position="136"/>
    </location>
</feature>
<evidence type="ECO:0000313" key="5">
    <source>
        <dbReference type="EMBL" id="KAK9291275.1"/>
    </source>
</evidence>
<dbReference type="Pfam" id="PF13041">
    <property type="entry name" value="PPR_2"/>
    <property type="match status" value="3"/>
</dbReference>
<evidence type="ECO:0000256" key="4">
    <source>
        <dbReference type="SAM" id="SignalP"/>
    </source>
</evidence>
<organism evidence="5 6">
    <name type="scientific">Liquidambar formosana</name>
    <name type="common">Formosan gum</name>
    <dbReference type="NCBI Taxonomy" id="63359"/>
    <lineage>
        <taxon>Eukaryota</taxon>
        <taxon>Viridiplantae</taxon>
        <taxon>Streptophyta</taxon>
        <taxon>Embryophyta</taxon>
        <taxon>Tracheophyta</taxon>
        <taxon>Spermatophyta</taxon>
        <taxon>Magnoliopsida</taxon>
        <taxon>eudicotyledons</taxon>
        <taxon>Gunneridae</taxon>
        <taxon>Pentapetalae</taxon>
        <taxon>Saxifragales</taxon>
        <taxon>Altingiaceae</taxon>
        <taxon>Liquidambar</taxon>
    </lineage>
</organism>
<evidence type="ECO:0000256" key="3">
    <source>
        <dbReference type="PROSITE-ProRule" id="PRU00708"/>
    </source>
</evidence>
<gene>
    <name evidence="5" type="ORF">L1049_009463</name>
</gene>
<keyword evidence="6" id="KW-1185">Reference proteome</keyword>
<dbReference type="GO" id="GO:0003729">
    <property type="term" value="F:mRNA binding"/>
    <property type="evidence" value="ECO:0007669"/>
    <property type="project" value="UniProtKB-ARBA"/>
</dbReference>
<evidence type="ECO:0000313" key="6">
    <source>
        <dbReference type="Proteomes" id="UP001415857"/>
    </source>
</evidence>
<dbReference type="Gene3D" id="1.25.40.10">
    <property type="entry name" value="Tetratricopeptide repeat domain"/>
    <property type="match status" value="5"/>
</dbReference>
<dbReference type="PANTHER" id="PTHR47926:SF537">
    <property type="entry name" value="PENTACOTRIPEPTIDE-REPEAT REGION OF PRORP DOMAIN-CONTAINING PROTEIN"/>
    <property type="match status" value="1"/>
</dbReference>
<reference evidence="5 6" key="1">
    <citation type="journal article" date="2024" name="Plant J.">
        <title>Genome sequences and population genomics reveal climatic adaptation and genomic divergence between two closely related sweetgum species.</title>
        <authorList>
            <person name="Xu W.Q."/>
            <person name="Ren C.Q."/>
            <person name="Zhang X.Y."/>
            <person name="Comes H.P."/>
            <person name="Liu X.H."/>
            <person name="Li Y.G."/>
            <person name="Kettle C.J."/>
            <person name="Jalonen R."/>
            <person name="Gaisberger H."/>
            <person name="Ma Y.Z."/>
            <person name="Qiu Y.X."/>
        </authorList>
    </citation>
    <scope>NUCLEOTIDE SEQUENCE [LARGE SCALE GENOMIC DNA]</scope>
    <source>
        <strain evidence="5">Hangzhou</strain>
    </source>
</reference>
<protein>
    <recommendedName>
        <fullName evidence="7">Chlororespiratory reduction 4</fullName>
    </recommendedName>
</protein>
<proteinExistence type="inferred from homology"/>
<dbReference type="InterPro" id="IPR011990">
    <property type="entry name" value="TPR-like_helical_dom_sf"/>
</dbReference>
<feature type="repeat" description="PPR" evidence="3">
    <location>
        <begin position="466"/>
        <end position="500"/>
    </location>
</feature>
<dbReference type="PANTHER" id="PTHR47926">
    <property type="entry name" value="PENTATRICOPEPTIDE REPEAT-CONTAINING PROTEIN"/>
    <property type="match status" value="1"/>
</dbReference>
<dbReference type="AlphaFoldDB" id="A0AAP0SBA9"/>
<evidence type="ECO:0000256" key="2">
    <source>
        <dbReference type="ARBA" id="ARBA00022737"/>
    </source>
</evidence>
<dbReference type="InterPro" id="IPR046848">
    <property type="entry name" value="E_motif"/>
</dbReference>
<feature type="repeat" description="PPR" evidence="3">
    <location>
        <begin position="304"/>
        <end position="338"/>
    </location>
</feature>
<feature type="signal peptide" evidence="4">
    <location>
        <begin position="1"/>
        <end position="25"/>
    </location>
</feature>
<name>A0AAP0SBA9_LIQFO</name>
<dbReference type="Pfam" id="PF01535">
    <property type="entry name" value="PPR"/>
    <property type="match status" value="6"/>
</dbReference>
<dbReference type="EMBL" id="JBBPBK010000002">
    <property type="protein sequence ID" value="KAK9291275.1"/>
    <property type="molecule type" value="Genomic_DNA"/>
</dbReference>
<dbReference type="Pfam" id="PF20431">
    <property type="entry name" value="E_motif"/>
    <property type="match status" value="1"/>
</dbReference>
<feature type="repeat" description="PPR" evidence="3">
    <location>
        <begin position="366"/>
        <end position="400"/>
    </location>
</feature>
<feature type="repeat" description="PPR" evidence="3">
    <location>
        <begin position="203"/>
        <end position="237"/>
    </location>
</feature>
<keyword evidence="2" id="KW-0677">Repeat</keyword>
<dbReference type="Proteomes" id="UP001415857">
    <property type="component" value="Unassembled WGS sequence"/>
</dbReference>
<keyword evidence="4" id="KW-0732">Signal</keyword>
<sequence>MVFECLLQLFLFLGLLVVYGPKTLSMCSTTITRLLKLSRPHLFLLENCANMRELMKFHAQFITNGLSNETNFLSTILSFTALSPTGDLAYARLVFNHVESPNIFMYNTMIRGYAWSSAPQEAMSLYLCMLQSGLFPNNYTFPFVIKASSRIIDLPYGETIHGSIIKLGHALDSHISNSLLHMYSSFGMSKEIVKVFDEIPDPDVVSWNVVIDDCAQCGSLNDALMTFSEMCCSEVEPNSVTLLGLLSACSKTGDLSIGKLLHLYVMKNDLYVTETLQNGLLDMYAKFGDMESAEKLFRRMPVTTVFSWTSMIDGLIQKGEVEKAAFLFNEMPEKDTTSWNVMLNGYILTGDMASAELIFKAIPERDLVSWNSMIVGYAQNKKFIKSLVFFREMFIWGVNPDRITLVSMLSICGFSSALDHGEVSHSYMEKQNIKGEEVEVALMDMYCKCGAPEKALRVFDGIVNKSVLAWTAMIVGLAMNGLANDALEFFYRMHAAGIKPNEITFIGVLCACSYAGLVEEGKWFFDAMSQVYGIEPRSEHFGCMVDVLGRAGRLKEAEIFIQNLPVKADAGIWGALLGACKMHGEVQMGEKVARILTEMDPHHSGRYVLLSNIYASEKRWHDAEKVRERMKGCGVQKMPGFSLIELKGEMHQFLAGDTIYGGTKGTYTKDTRRWSRE</sequence>
<evidence type="ECO:0000256" key="1">
    <source>
        <dbReference type="ARBA" id="ARBA00006643"/>
    </source>
</evidence>
<comment type="caution">
    <text evidence="5">The sequence shown here is derived from an EMBL/GenBank/DDBJ whole genome shotgun (WGS) entry which is preliminary data.</text>
</comment>